<protein>
    <submittedName>
        <fullName evidence="1">Uncharacterized protein</fullName>
    </submittedName>
</protein>
<comment type="caution">
    <text evidence="1">The sequence shown here is derived from an EMBL/GenBank/DDBJ whole genome shotgun (WGS) entry which is preliminary data.</text>
</comment>
<name>A0A401H225_9APHY</name>
<evidence type="ECO:0000313" key="1">
    <source>
        <dbReference type="EMBL" id="GBE88410.1"/>
    </source>
</evidence>
<dbReference type="GeneID" id="38785327"/>
<sequence length="100" mass="11288">MFKDILQPNNQQADATVESLSSGASLPLPLMGYLYHHFVHSMLCSDSILRFKEHTGELEEQPRPPIYVNGDSSLQDVEEAVLQMQEDTKDLKLEREPATS</sequence>
<keyword evidence="2" id="KW-1185">Reference proteome</keyword>
<organism evidence="1 2">
    <name type="scientific">Sparassis crispa</name>
    <dbReference type="NCBI Taxonomy" id="139825"/>
    <lineage>
        <taxon>Eukaryota</taxon>
        <taxon>Fungi</taxon>
        <taxon>Dikarya</taxon>
        <taxon>Basidiomycota</taxon>
        <taxon>Agaricomycotina</taxon>
        <taxon>Agaricomycetes</taxon>
        <taxon>Polyporales</taxon>
        <taxon>Sparassidaceae</taxon>
        <taxon>Sparassis</taxon>
    </lineage>
</organism>
<reference evidence="1 2" key="1">
    <citation type="journal article" date="2018" name="Sci. Rep.">
        <title>Genome sequence of the cauliflower mushroom Sparassis crispa (Hanabiratake) and its association with beneficial usage.</title>
        <authorList>
            <person name="Kiyama R."/>
            <person name="Furutani Y."/>
            <person name="Kawaguchi K."/>
            <person name="Nakanishi T."/>
        </authorList>
    </citation>
    <scope>NUCLEOTIDE SEQUENCE [LARGE SCALE GENOMIC DNA]</scope>
</reference>
<evidence type="ECO:0000313" key="2">
    <source>
        <dbReference type="Proteomes" id="UP000287166"/>
    </source>
</evidence>
<accession>A0A401H225</accession>
<dbReference type="RefSeq" id="XP_027619323.1">
    <property type="nucleotide sequence ID" value="XM_027763522.1"/>
</dbReference>
<dbReference type="InParanoid" id="A0A401H225"/>
<dbReference type="AlphaFoldDB" id="A0A401H225"/>
<dbReference type="Proteomes" id="UP000287166">
    <property type="component" value="Unassembled WGS sequence"/>
</dbReference>
<gene>
    <name evidence="1" type="ORF">SCP_1302250</name>
</gene>
<proteinExistence type="predicted"/>
<dbReference type="EMBL" id="BFAD01000013">
    <property type="protein sequence ID" value="GBE88410.1"/>
    <property type="molecule type" value="Genomic_DNA"/>
</dbReference>